<evidence type="ECO:0000313" key="2">
    <source>
        <dbReference type="Proteomes" id="UP000722336"/>
    </source>
</evidence>
<protein>
    <recommendedName>
        <fullName evidence="3">Nuclease</fullName>
    </recommendedName>
</protein>
<dbReference type="RefSeq" id="WP_218444561.1">
    <property type="nucleotide sequence ID" value="NZ_JAGSPA010000001.1"/>
</dbReference>
<gene>
    <name evidence="1" type="ORF">KCG44_04885</name>
</gene>
<comment type="caution">
    <text evidence="1">The sequence shown here is derived from an EMBL/GenBank/DDBJ whole genome shotgun (WGS) entry which is preliminary data.</text>
</comment>
<keyword evidence="2" id="KW-1185">Reference proteome</keyword>
<organism evidence="1 2">
    <name type="scientific">Pacificimonas pallii</name>
    <dbReference type="NCBI Taxonomy" id="2827236"/>
    <lineage>
        <taxon>Bacteria</taxon>
        <taxon>Pseudomonadati</taxon>
        <taxon>Pseudomonadota</taxon>
        <taxon>Alphaproteobacteria</taxon>
        <taxon>Sphingomonadales</taxon>
        <taxon>Sphingosinicellaceae</taxon>
        <taxon>Pacificimonas</taxon>
    </lineage>
</organism>
<accession>A0ABS6SCR9</accession>
<proteinExistence type="predicted"/>
<evidence type="ECO:0000313" key="1">
    <source>
        <dbReference type="EMBL" id="MBV7256116.1"/>
    </source>
</evidence>
<dbReference type="EMBL" id="JAGSPA010000001">
    <property type="protein sequence ID" value="MBV7256116.1"/>
    <property type="molecule type" value="Genomic_DNA"/>
</dbReference>
<sequence>MPIRHSIWNVDSRPTALREATLPSEALLEDMIVAEPAILSDQWMIIGRQANTGFGGRIDLLAIAPDASLVLIELKRGKTPREVVAQAIDYASWAEDLDTDEISRIFSSFSGGGNLSDAFRERFGPPLDEEALNDSHQIVIVASHLDASSERIVNYLNKRDIPINVLCFQVFDTGAGQLLSRSWLHDPVETQVAASVSASSGRTTDKEPWNGEYYVNFGEGESRSWEDARKYGFISAGGGTWYSGTLNMLEEGDRIWVRVPQQGYVGVGIVRGEPVHANDFVLTEESGRQVPALQLLTSRTYHREDADNPDKSEYFVPVEWLDTVPLNEAIHEVGMFGNQNTVCAPKRAKWRHTIDRLRAKFPNWQARPRGQSLT</sequence>
<reference evidence="1 2" key="1">
    <citation type="submission" date="2021-04" db="EMBL/GenBank/DDBJ databases">
        <authorList>
            <person name="Pira H."/>
            <person name="Risdian C."/>
            <person name="Wink J."/>
        </authorList>
    </citation>
    <scope>NUCLEOTIDE SEQUENCE [LARGE SCALE GENOMIC DNA]</scope>
    <source>
        <strain evidence="1 2">WHA3</strain>
    </source>
</reference>
<name>A0ABS6SCR9_9SPHN</name>
<evidence type="ECO:0008006" key="3">
    <source>
        <dbReference type="Google" id="ProtNLM"/>
    </source>
</evidence>
<dbReference type="Proteomes" id="UP000722336">
    <property type="component" value="Unassembled WGS sequence"/>
</dbReference>